<evidence type="ECO:0000313" key="2">
    <source>
        <dbReference type="Proteomes" id="UP000274593"/>
    </source>
</evidence>
<evidence type="ECO:0000313" key="1">
    <source>
        <dbReference type="EMBL" id="AZJ34378.1"/>
    </source>
</evidence>
<organism evidence="1 2">
    <name type="scientific">Tenacibaculum singaporense</name>
    <dbReference type="NCBI Taxonomy" id="2358479"/>
    <lineage>
        <taxon>Bacteria</taxon>
        <taxon>Pseudomonadati</taxon>
        <taxon>Bacteroidota</taxon>
        <taxon>Flavobacteriia</taxon>
        <taxon>Flavobacteriales</taxon>
        <taxon>Flavobacteriaceae</taxon>
        <taxon>Tenacibaculum</taxon>
    </lineage>
</organism>
<reference evidence="1 2" key="1">
    <citation type="submission" date="2018-09" db="EMBL/GenBank/DDBJ databases">
        <title>Insights into the microbiota of Asian seabass (Lates calcarifer) with tenacibaculosis symptoms and description of sp. nov. Tenacibaculum singaporense.</title>
        <authorList>
            <person name="Miyake S."/>
            <person name="Soh M."/>
            <person name="Azman M.N."/>
            <person name="Ngoh S.Y."/>
            <person name="Orban L."/>
        </authorList>
    </citation>
    <scope>NUCLEOTIDE SEQUENCE [LARGE SCALE GENOMIC DNA]</scope>
    <source>
        <strain evidence="1 2">DSM 106434</strain>
    </source>
</reference>
<accession>A0A3S8R445</accession>
<proteinExistence type="predicted"/>
<name>A0A3S8R445_9FLAO</name>
<gene>
    <name evidence="1" type="ORF">D6T69_02065</name>
</gene>
<dbReference type="KEGG" id="tsig:D6T69_02065"/>
<dbReference type="AlphaFoldDB" id="A0A3S8R445"/>
<dbReference type="RefSeq" id="WP_125066222.1">
    <property type="nucleotide sequence ID" value="NZ_CP032548.1"/>
</dbReference>
<dbReference type="EMBL" id="CP032548">
    <property type="protein sequence ID" value="AZJ34378.1"/>
    <property type="molecule type" value="Genomic_DNA"/>
</dbReference>
<protein>
    <submittedName>
        <fullName evidence="1">Uncharacterized protein</fullName>
    </submittedName>
</protein>
<dbReference type="Proteomes" id="UP000274593">
    <property type="component" value="Chromosome"/>
</dbReference>
<keyword evidence="2" id="KW-1185">Reference proteome</keyword>
<sequence>MEGVKISIVKLDVNFLEVLKTHKQVEPFDYDLVVDWAVNMLLNNYNYESLIKIASMSKPIFEEEIVDYVTEVLNDFKIEELVAVDTFKRKANYHVKMILQSNEIRKHLESLYKIYLESDNPDYKVFFNLHHAWKDLESDFIKQEMNGIQMYYKGATLENIKELIILESKKWLESCDLYSC</sequence>